<evidence type="ECO:0000259" key="3">
    <source>
        <dbReference type="PROSITE" id="PS50158"/>
    </source>
</evidence>
<proteinExistence type="predicted"/>
<accession>A0AAD9RDH6</accession>
<reference evidence="4" key="2">
    <citation type="journal article" date="2023" name="Commun. Biol.">
        <title>Intrasexual cuticular hydrocarbon dimorphism in a wasp sheds light on hydrocarbon biosynthesis genes in Hymenoptera.</title>
        <authorList>
            <person name="Moris V.C."/>
            <person name="Podsiadlowski L."/>
            <person name="Martin S."/>
            <person name="Oeyen J.P."/>
            <person name="Donath A."/>
            <person name="Petersen M."/>
            <person name="Wilbrandt J."/>
            <person name="Misof B."/>
            <person name="Liedtke D."/>
            <person name="Thamm M."/>
            <person name="Scheiner R."/>
            <person name="Schmitt T."/>
            <person name="Niehuis O."/>
        </authorList>
    </citation>
    <scope>NUCLEOTIDE SEQUENCE</scope>
    <source>
        <strain evidence="4">GBR_01_08_01A</strain>
    </source>
</reference>
<dbReference type="InterPro" id="IPR001878">
    <property type="entry name" value="Znf_CCHC"/>
</dbReference>
<dbReference type="GO" id="GO:0008270">
    <property type="term" value="F:zinc ion binding"/>
    <property type="evidence" value="ECO:0007669"/>
    <property type="project" value="UniProtKB-KW"/>
</dbReference>
<feature type="region of interest" description="Disordered" evidence="2">
    <location>
        <begin position="85"/>
        <end position="104"/>
    </location>
</feature>
<dbReference type="PROSITE" id="PS50158">
    <property type="entry name" value="ZF_CCHC"/>
    <property type="match status" value="1"/>
</dbReference>
<sequence>MATSDNNASTNDTQTQMVDMFQNIMKALNALNVPQSRMRHDNPSGLRNGCYVCGGNDHYSRDCTKRQNFPSRRDQNVPPIQFISQAEHEIQEPNLYSEEQTDPR</sequence>
<dbReference type="InterPro" id="IPR036875">
    <property type="entry name" value="Znf_CCHC_sf"/>
</dbReference>
<feature type="domain" description="CCHC-type" evidence="3">
    <location>
        <begin position="50"/>
        <end position="65"/>
    </location>
</feature>
<keyword evidence="1" id="KW-0479">Metal-binding</keyword>
<reference evidence="4" key="1">
    <citation type="submission" date="2021-08" db="EMBL/GenBank/DDBJ databases">
        <authorList>
            <person name="Misof B."/>
            <person name="Oliver O."/>
            <person name="Podsiadlowski L."/>
            <person name="Donath A."/>
            <person name="Peters R."/>
            <person name="Mayer C."/>
            <person name="Rust J."/>
            <person name="Gunkel S."/>
            <person name="Lesny P."/>
            <person name="Martin S."/>
            <person name="Oeyen J.P."/>
            <person name="Petersen M."/>
            <person name="Panagiotis P."/>
            <person name="Wilbrandt J."/>
            <person name="Tanja T."/>
        </authorList>
    </citation>
    <scope>NUCLEOTIDE SEQUENCE</scope>
    <source>
        <strain evidence="4">GBR_01_08_01A</strain>
        <tissue evidence="4">Thorax + abdomen</tissue>
    </source>
</reference>
<organism evidence="4 5">
    <name type="scientific">Odynerus spinipes</name>
    <dbReference type="NCBI Taxonomy" id="1348599"/>
    <lineage>
        <taxon>Eukaryota</taxon>
        <taxon>Metazoa</taxon>
        <taxon>Ecdysozoa</taxon>
        <taxon>Arthropoda</taxon>
        <taxon>Hexapoda</taxon>
        <taxon>Insecta</taxon>
        <taxon>Pterygota</taxon>
        <taxon>Neoptera</taxon>
        <taxon>Endopterygota</taxon>
        <taxon>Hymenoptera</taxon>
        <taxon>Apocrita</taxon>
        <taxon>Aculeata</taxon>
        <taxon>Vespoidea</taxon>
        <taxon>Vespidae</taxon>
        <taxon>Eumeninae</taxon>
        <taxon>Odynerus</taxon>
    </lineage>
</organism>
<dbReference type="AlphaFoldDB" id="A0AAD9RDH6"/>
<keyword evidence="1" id="KW-0862">Zinc</keyword>
<evidence type="ECO:0000313" key="4">
    <source>
        <dbReference type="EMBL" id="KAK2577723.1"/>
    </source>
</evidence>
<dbReference type="SMART" id="SM00343">
    <property type="entry name" value="ZnF_C2HC"/>
    <property type="match status" value="1"/>
</dbReference>
<dbReference type="Proteomes" id="UP001258017">
    <property type="component" value="Unassembled WGS sequence"/>
</dbReference>
<keyword evidence="5" id="KW-1185">Reference proteome</keyword>
<dbReference type="GO" id="GO:0003676">
    <property type="term" value="F:nucleic acid binding"/>
    <property type="evidence" value="ECO:0007669"/>
    <property type="project" value="InterPro"/>
</dbReference>
<evidence type="ECO:0000256" key="1">
    <source>
        <dbReference type="PROSITE-ProRule" id="PRU00047"/>
    </source>
</evidence>
<name>A0AAD9RDH6_9HYME</name>
<dbReference type="Gene3D" id="4.10.60.10">
    <property type="entry name" value="Zinc finger, CCHC-type"/>
    <property type="match status" value="1"/>
</dbReference>
<dbReference type="EMBL" id="JAIFRP010001902">
    <property type="protein sequence ID" value="KAK2577723.1"/>
    <property type="molecule type" value="Genomic_DNA"/>
</dbReference>
<dbReference type="Pfam" id="PF00098">
    <property type="entry name" value="zf-CCHC"/>
    <property type="match status" value="1"/>
</dbReference>
<evidence type="ECO:0000313" key="5">
    <source>
        <dbReference type="Proteomes" id="UP001258017"/>
    </source>
</evidence>
<comment type="caution">
    <text evidence="4">The sequence shown here is derived from an EMBL/GenBank/DDBJ whole genome shotgun (WGS) entry which is preliminary data.</text>
</comment>
<protein>
    <recommendedName>
        <fullName evidence="3">CCHC-type domain-containing protein</fullName>
    </recommendedName>
</protein>
<keyword evidence="1" id="KW-0863">Zinc-finger</keyword>
<gene>
    <name evidence="4" type="ORF">KPH14_000719</name>
</gene>
<evidence type="ECO:0000256" key="2">
    <source>
        <dbReference type="SAM" id="MobiDB-lite"/>
    </source>
</evidence>
<dbReference type="SUPFAM" id="SSF57756">
    <property type="entry name" value="Retrovirus zinc finger-like domains"/>
    <property type="match status" value="1"/>
</dbReference>